<gene>
    <name evidence="12" type="ORF">CONPUDRAFT_160900</name>
</gene>
<dbReference type="InterPro" id="IPR050364">
    <property type="entry name" value="Cytochrome_P450_fung"/>
</dbReference>
<keyword evidence="5 9" id="KW-0479">Metal-binding</keyword>
<evidence type="ECO:0000256" key="9">
    <source>
        <dbReference type="PIRSR" id="PIRSR602401-1"/>
    </source>
</evidence>
<name>A0A5M3N4M5_CONPW</name>
<dbReference type="GO" id="GO:0016705">
    <property type="term" value="F:oxidoreductase activity, acting on paired donors, with incorporation or reduction of molecular oxygen"/>
    <property type="evidence" value="ECO:0007669"/>
    <property type="project" value="InterPro"/>
</dbReference>
<dbReference type="InterPro" id="IPR017972">
    <property type="entry name" value="Cyt_P450_CS"/>
</dbReference>
<evidence type="ECO:0000313" key="13">
    <source>
        <dbReference type="Proteomes" id="UP000053558"/>
    </source>
</evidence>
<dbReference type="PANTHER" id="PTHR46300:SF7">
    <property type="entry name" value="P450, PUTATIVE (EUROFUNG)-RELATED"/>
    <property type="match status" value="1"/>
</dbReference>
<evidence type="ECO:0000256" key="4">
    <source>
        <dbReference type="ARBA" id="ARBA00022617"/>
    </source>
</evidence>
<keyword evidence="13" id="KW-1185">Reference proteome</keyword>
<keyword evidence="7 9" id="KW-0408">Iron</keyword>
<accession>A0A5M3N4M5</accession>
<dbReference type="CDD" id="cd11065">
    <property type="entry name" value="CYP64-like"/>
    <property type="match status" value="1"/>
</dbReference>
<dbReference type="PROSITE" id="PS00086">
    <property type="entry name" value="CYTOCHROME_P450"/>
    <property type="match status" value="1"/>
</dbReference>
<dbReference type="OrthoDB" id="1103324at2759"/>
<dbReference type="Pfam" id="PF00067">
    <property type="entry name" value="p450"/>
    <property type="match status" value="1"/>
</dbReference>
<dbReference type="SUPFAM" id="SSF48264">
    <property type="entry name" value="Cytochrome P450"/>
    <property type="match status" value="1"/>
</dbReference>
<evidence type="ECO:0000256" key="7">
    <source>
        <dbReference type="ARBA" id="ARBA00023004"/>
    </source>
</evidence>
<dbReference type="PRINTS" id="PR00463">
    <property type="entry name" value="EP450I"/>
</dbReference>
<dbReference type="InterPro" id="IPR036396">
    <property type="entry name" value="Cyt_P450_sf"/>
</dbReference>
<evidence type="ECO:0000256" key="5">
    <source>
        <dbReference type="ARBA" id="ARBA00022723"/>
    </source>
</evidence>
<dbReference type="InterPro" id="IPR002401">
    <property type="entry name" value="Cyt_P450_E_grp-I"/>
</dbReference>
<dbReference type="RefSeq" id="XP_007762975.1">
    <property type="nucleotide sequence ID" value="XM_007764785.1"/>
</dbReference>
<comment type="cofactor">
    <cofactor evidence="1 9">
        <name>heme</name>
        <dbReference type="ChEBI" id="CHEBI:30413"/>
    </cofactor>
</comment>
<dbReference type="AlphaFoldDB" id="A0A5M3N4M5"/>
<feature type="signal peptide" evidence="11">
    <location>
        <begin position="1"/>
        <end position="23"/>
    </location>
</feature>
<keyword evidence="6 10" id="KW-0560">Oxidoreductase</keyword>
<comment type="caution">
    <text evidence="12">The sequence shown here is derived from an EMBL/GenBank/DDBJ whole genome shotgun (WGS) entry which is preliminary data.</text>
</comment>
<dbReference type="PANTHER" id="PTHR46300">
    <property type="entry name" value="P450, PUTATIVE (EUROFUNG)-RELATED-RELATED"/>
    <property type="match status" value="1"/>
</dbReference>
<dbReference type="GO" id="GO:0005506">
    <property type="term" value="F:iron ion binding"/>
    <property type="evidence" value="ECO:0007669"/>
    <property type="project" value="InterPro"/>
</dbReference>
<comment type="pathway">
    <text evidence="2">Secondary metabolite biosynthesis.</text>
</comment>
<dbReference type="PRINTS" id="PR00385">
    <property type="entry name" value="P450"/>
</dbReference>
<evidence type="ECO:0000256" key="3">
    <source>
        <dbReference type="ARBA" id="ARBA00010617"/>
    </source>
</evidence>
<keyword evidence="4 9" id="KW-0349">Heme</keyword>
<evidence type="ECO:0000256" key="1">
    <source>
        <dbReference type="ARBA" id="ARBA00001971"/>
    </source>
</evidence>
<keyword evidence="11" id="KW-0732">Signal</keyword>
<evidence type="ECO:0000256" key="10">
    <source>
        <dbReference type="RuleBase" id="RU000461"/>
    </source>
</evidence>
<organism evidence="12 13">
    <name type="scientific">Coniophora puteana (strain RWD-64-598)</name>
    <name type="common">Brown rot fungus</name>
    <dbReference type="NCBI Taxonomy" id="741705"/>
    <lineage>
        <taxon>Eukaryota</taxon>
        <taxon>Fungi</taxon>
        <taxon>Dikarya</taxon>
        <taxon>Basidiomycota</taxon>
        <taxon>Agaricomycotina</taxon>
        <taxon>Agaricomycetes</taxon>
        <taxon>Agaricomycetidae</taxon>
        <taxon>Boletales</taxon>
        <taxon>Coniophorineae</taxon>
        <taxon>Coniophoraceae</taxon>
        <taxon>Coniophora</taxon>
    </lineage>
</organism>
<dbReference type="GO" id="GO:0020037">
    <property type="term" value="F:heme binding"/>
    <property type="evidence" value="ECO:0007669"/>
    <property type="project" value="InterPro"/>
</dbReference>
<dbReference type="Proteomes" id="UP000053558">
    <property type="component" value="Unassembled WGS sequence"/>
</dbReference>
<feature type="binding site" description="axial binding residue" evidence="9">
    <location>
        <position position="437"/>
    </location>
    <ligand>
        <name>heme</name>
        <dbReference type="ChEBI" id="CHEBI:30413"/>
    </ligand>
    <ligandPart>
        <name>Fe</name>
        <dbReference type="ChEBI" id="CHEBI:18248"/>
    </ligandPart>
</feature>
<dbReference type="KEGG" id="cput:CONPUDRAFT_160900"/>
<dbReference type="GO" id="GO:0004497">
    <property type="term" value="F:monooxygenase activity"/>
    <property type="evidence" value="ECO:0007669"/>
    <property type="project" value="UniProtKB-KW"/>
</dbReference>
<keyword evidence="8 10" id="KW-0503">Monooxygenase</keyword>
<dbReference type="EMBL" id="JH711573">
    <property type="protein sequence ID" value="EIW86004.1"/>
    <property type="molecule type" value="Genomic_DNA"/>
</dbReference>
<protein>
    <submittedName>
        <fullName evidence="12">Cytochrome P450</fullName>
    </submittedName>
</protein>
<proteinExistence type="inferred from homology"/>
<evidence type="ECO:0000256" key="6">
    <source>
        <dbReference type="ARBA" id="ARBA00023002"/>
    </source>
</evidence>
<dbReference type="Gene3D" id="1.10.630.10">
    <property type="entry name" value="Cytochrome P450"/>
    <property type="match status" value="1"/>
</dbReference>
<reference evidence="13" key="1">
    <citation type="journal article" date="2012" name="Science">
        <title>The Paleozoic origin of enzymatic lignin decomposition reconstructed from 31 fungal genomes.</title>
        <authorList>
            <person name="Floudas D."/>
            <person name="Binder M."/>
            <person name="Riley R."/>
            <person name="Barry K."/>
            <person name="Blanchette R.A."/>
            <person name="Henrissat B."/>
            <person name="Martinez A.T."/>
            <person name="Otillar R."/>
            <person name="Spatafora J.W."/>
            <person name="Yadav J.S."/>
            <person name="Aerts A."/>
            <person name="Benoit I."/>
            <person name="Boyd A."/>
            <person name="Carlson A."/>
            <person name="Copeland A."/>
            <person name="Coutinho P.M."/>
            <person name="de Vries R.P."/>
            <person name="Ferreira P."/>
            <person name="Findley K."/>
            <person name="Foster B."/>
            <person name="Gaskell J."/>
            <person name="Glotzer D."/>
            <person name="Gorecki P."/>
            <person name="Heitman J."/>
            <person name="Hesse C."/>
            <person name="Hori C."/>
            <person name="Igarashi K."/>
            <person name="Jurgens J.A."/>
            <person name="Kallen N."/>
            <person name="Kersten P."/>
            <person name="Kohler A."/>
            <person name="Kuees U."/>
            <person name="Kumar T.K.A."/>
            <person name="Kuo A."/>
            <person name="LaButti K."/>
            <person name="Larrondo L.F."/>
            <person name="Lindquist E."/>
            <person name="Ling A."/>
            <person name="Lombard V."/>
            <person name="Lucas S."/>
            <person name="Lundell T."/>
            <person name="Martin R."/>
            <person name="McLaughlin D.J."/>
            <person name="Morgenstern I."/>
            <person name="Morin E."/>
            <person name="Murat C."/>
            <person name="Nagy L.G."/>
            <person name="Nolan M."/>
            <person name="Ohm R.A."/>
            <person name="Patyshakuliyeva A."/>
            <person name="Rokas A."/>
            <person name="Ruiz-Duenas F.J."/>
            <person name="Sabat G."/>
            <person name="Salamov A."/>
            <person name="Samejima M."/>
            <person name="Schmutz J."/>
            <person name="Slot J.C."/>
            <person name="St John F."/>
            <person name="Stenlid J."/>
            <person name="Sun H."/>
            <person name="Sun S."/>
            <person name="Syed K."/>
            <person name="Tsang A."/>
            <person name="Wiebenga A."/>
            <person name="Young D."/>
            <person name="Pisabarro A."/>
            <person name="Eastwood D.C."/>
            <person name="Martin F."/>
            <person name="Cullen D."/>
            <person name="Grigoriev I.V."/>
            <person name="Hibbett D.S."/>
        </authorList>
    </citation>
    <scope>NUCLEOTIDE SEQUENCE [LARGE SCALE GENOMIC DNA]</scope>
    <source>
        <strain evidence="13">RWD-64-598 SS2</strain>
    </source>
</reference>
<comment type="similarity">
    <text evidence="3 10">Belongs to the cytochrome P450 family.</text>
</comment>
<dbReference type="GeneID" id="19204441"/>
<dbReference type="InterPro" id="IPR001128">
    <property type="entry name" value="Cyt_P450"/>
</dbReference>
<feature type="chain" id="PRO_5024387577" evidence="11">
    <location>
        <begin position="24"/>
        <end position="508"/>
    </location>
</feature>
<evidence type="ECO:0000256" key="8">
    <source>
        <dbReference type="ARBA" id="ARBA00023033"/>
    </source>
</evidence>
<sequence length="508" mass="57103">MSILRVCVITTLVLTLLWKKQRGKRSVAPLPPGPNGLPLIGNSLEIDGRKPQLTFSKWGRLYGDIVHCRVWGYDTIIVNSDKIARDLLETRSSIYSDKVQAESATILGIGKLTGFIPYSDEWRLHRRLYAQSFRQDVVPRYRPLQQQMSIKLLQALLRTPEDFEEHIEMYSASVILSAVYGYDVSSKHDPLFSIVQHANDVVMKHGTSLVIGVIDALPWLPYSPSWIPDGGIRSIVSSVQASVHDLMNAPYKFITQLEGESTTGQSMVGDLYQKWGDREIPAMTALCLRNAAGTAFVAGTDTTFSTIENFIYAMTLHPDIQKRAQEQIDSVVGNERLPTFDDRGELPLIDAILREVIRWIPTVPTNLAHAVLEDDIYEGYLIPKGANLIVNTWGIFHDEQRYPNPETFNPDRFLASDGKLVDDTAYMTVFGYGRRICPGRYLAEASAWAALASLLAAFNFTEAKGPDGNSVVQNFQWTWGISIRPAAFKCTIRPRFTERADWLNEEDT</sequence>
<evidence type="ECO:0000256" key="11">
    <source>
        <dbReference type="SAM" id="SignalP"/>
    </source>
</evidence>
<evidence type="ECO:0000313" key="12">
    <source>
        <dbReference type="EMBL" id="EIW86004.1"/>
    </source>
</evidence>
<evidence type="ECO:0000256" key="2">
    <source>
        <dbReference type="ARBA" id="ARBA00005179"/>
    </source>
</evidence>